<dbReference type="AlphaFoldDB" id="G7VXX8"/>
<dbReference type="InterPro" id="IPR027417">
    <property type="entry name" value="P-loop_NTPase"/>
</dbReference>
<dbReference type="Gene3D" id="3.40.50.300">
    <property type="entry name" value="P-loop containing nucleotide triphosphate hydrolases"/>
    <property type="match status" value="1"/>
</dbReference>
<organism evidence="2 3">
    <name type="scientific">Paenibacillus terrae (strain HPL-003)</name>
    <dbReference type="NCBI Taxonomy" id="985665"/>
    <lineage>
        <taxon>Bacteria</taxon>
        <taxon>Bacillati</taxon>
        <taxon>Bacillota</taxon>
        <taxon>Bacilli</taxon>
        <taxon>Bacillales</taxon>
        <taxon>Paenibacillaceae</taxon>
        <taxon>Paenibacillus</taxon>
    </lineage>
</organism>
<protein>
    <submittedName>
        <fullName evidence="2">Uncharacterized protein</fullName>
    </submittedName>
</protein>
<dbReference type="HOGENOM" id="CLU_069561_0_0_9"/>
<sequence>MAGITNIATADEINPLRDEIRECFSEQGMQRFVSPAPFGSDNKESDYSSPEERQYRFECKNIKIAIAGSDRRVGVTTTAMNLMCWIKNHGGTSCYVEANVSKHLAHIVQLFQPAQKGNAYVIEEHDLYFTSEINQDYNFIVIDCGILGEKLLPETFANADIRVLCGSAMPYELPVFYRAIQRCKDVETQPLALCVPKNIRPYMKTMDSNLLFVDSSHDLFDGSINTNIHLRLLEKYYDVDGT</sequence>
<dbReference type="RefSeq" id="WP_014277939.1">
    <property type="nucleotide sequence ID" value="NC_016641.1"/>
</dbReference>
<evidence type="ECO:0000256" key="1">
    <source>
        <dbReference type="SAM" id="MobiDB-lite"/>
    </source>
</evidence>
<evidence type="ECO:0000313" key="3">
    <source>
        <dbReference type="Proteomes" id="UP000005876"/>
    </source>
</evidence>
<feature type="compositionally biased region" description="Basic and acidic residues" evidence="1">
    <location>
        <begin position="41"/>
        <end position="52"/>
    </location>
</feature>
<dbReference type="KEGG" id="pta:HPL003_01860"/>
<proteinExistence type="predicted"/>
<reference key="2">
    <citation type="submission" date="2011-11" db="EMBL/GenBank/DDBJ databases">
        <authorList>
            <person name="Shin S.H."/>
            <person name="Kim S."/>
            <person name="Kim J.Y."/>
        </authorList>
    </citation>
    <scope>NUCLEOTIDE SEQUENCE</scope>
    <source>
        <strain>HPL-003</strain>
    </source>
</reference>
<dbReference type="Proteomes" id="UP000005876">
    <property type="component" value="Chromosome"/>
</dbReference>
<dbReference type="EMBL" id="CP003107">
    <property type="protein sequence ID" value="AET57156.1"/>
    <property type="molecule type" value="Genomic_DNA"/>
</dbReference>
<gene>
    <name evidence="2" type="ordered locus">HPL003_01860</name>
</gene>
<feature type="region of interest" description="Disordered" evidence="1">
    <location>
        <begin position="32"/>
        <end position="52"/>
    </location>
</feature>
<reference evidence="3" key="1">
    <citation type="submission" date="2011-11" db="EMBL/GenBank/DDBJ databases">
        <title>Complete sequence of Paenibacillus terrae HPL-003.</title>
        <authorList>
            <person name="Shin S.H."/>
            <person name="Kim S."/>
            <person name="Kim J.Y."/>
        </authorList>
    </citation>
    <scope>NUCLEOTIDE SEQUENCE [LARGE SCALE GENOMIC DNA]</scope>
    <source>
        <strain evidence="3">HPL-003</strain>
    </source>
</reference>
<name>G7VXX8_PAETH</name>
<dbReference type="eggNOG" id="ENOG502ZBVT">
    <property type="taxonomic scope" value="Bacteria"/>
</dbReference>
<evidence type="ECO:0000313" key="2">
    <source>
        <dbReference type="EMBL" id="AET57156.1"/>
    </source>
</evidence>
<reference evidence="2 3" key="3">
    <citation type="journal article" date="2012" name="J. Bacteriol.">
        <title>Genome Sequence of Paenibacillus terrae HPL-003, a Xylanase-Producing Bacterium Isolated from Soil Found in Forest Residue.</title>
        <authorList>
            <person name="Shin S.H."/>
            <person name="Kim S."/>
            <person name="Kim J.Y."/>
            <person name="Song H.Y."/>
            <person name="Cho S.J."/>
            <person name="Kim D.R."/>
            <person name="Lee K.I."/>
            <person name="Lim H.K."/>
            <person name="Park N.J."/>
            <person name="Hwang I.T."/>
            <person name="Yang K.S."/>
        </authorList>
    </citation>
    <scope>NUCLEOTIDE SEQUENCE [LARGE SCALE GENOMIC DNA]</scope>
    <source>
        <strain evidence="2 3">HPL-003</strain>
    </source>
</reference>
<accession>G7VXX8</accession>
<dbReference type="SUPFAM" id="SSF52540">
    <property type="entry name" value="P-loop containing nucleoside triphosphate hydrolases"/>
    <property type="match status" value="1"/>
</dbReference>